<keyword evidence="7" id="KW-0456">Lyase</keyword>
<dbReference type="Gene3D" id="3.90.1680.10">
    <property type="entry name" value="SOS response associated peptidase-like"/>
    <property type="match status" value="1"/>
</dbReference>
<gene>
    <name evidence="9" type="ORF">FB461_2204</name>
</gene>
<dbReference type="Proteomes" id="UP000315389">
    <property type="component" value="Unassembled WGS sequence"/>
</dbReference>
<evidence type="ECO:0000256" key="1">
    <source>
        <dbReference type="ARBA" id="ARBA00008136"/>
    </source>
</evidence>
<proteinExistence type="inferred from homology"/>
<evidence type="ECO:0000256" key="4">
    <source>
        <dbReference type="ARBA" id="ARBA00022801"/>
    </source>
</evidence>
<keyword evidence="4 8" id="KW-0378">Hydrolase</keyword>
<keyword evidence="6" id="KW-0238">DNA-binding</keyword>
<dbReference type="EMBL" id="VFOS01000004">
    <property type="protein sequence ID" value="TQL57467.1"/>
    <property type="molecule type" value="Genomic_DNA"/>
</dbReference>
<dbReference type="InterPro" id="IPR036590">
    <property type="entry name" value="SRAP-like"/>
</dbReference>
<sequence>MLDVMCGRFAVDRDLDELAAIYGATPVDQVHWEPSWNLKPTQSIPVILESAAGEAEVVRRAAIARWSLTPIWSKTLATRFSTFNARIESVTEKASFKSSVKSRRAIVPAAGYYEWTTKAGIKQPHYIHLPEGEPLALAGLYSWWADPAAAKDTDTRWHLTVTMLTCDAVQTIADVHDREPVPLPADLWDDWLNPQVEGDQEFLGEAVQASLPIAARLIHHQVAPLKGDGSHLIEPTRT</sequence>
<evidence type="ECO:0000313" key="9">
    <source>
        <dbReference type="EMBL" id="TQL57467.1"/>
    </source>
</evidence>
<keyword evidence="5" id="KW-0190">Covalent protein-DNA linkage</keyword>
<dbReference type="PANTHER" id="PTHR13604:SF0">
    <property type="entry name" value="ABASIC SITE PROCESSING PROTEIN HMCES"/>
    <property type="match status" value="1"/>
</dbReference>
<dbReference type="PANTHER" id="PTHR13604">
    <property type="entry name" value="DC12-RELATED"/>
    <property type="match status" value="1"/>
</dbReference>
<dbReference type="GO" id="GO:0016829">
    <property type="term" value="F:lyase activity"/>
    <property type="evidence" value="ECO:0007669"/>
    <property type="project" value="UniProtKB-KW"/>
</dbReference>
<dbReference type="EC" id="3.4.-.-" evidence="8"/>
<dbReference type="Pfam" id="PF02586">
    <property type="entry name" value="SRAP"/>
    <property type="match status" value="1"/>
</dbReference>
<dbReference type="InterPro" id="IPR003738">
    <property type="entry name" value="SRAP"/>
</dbReference>
<keyword evidence="3" id="KW-0227">DNA damage</keyword>
<evidence type="ECO:0000256" key="8">
    <source>
        <dbReference type="RuleBase" id="RU364100"/>
    </source>
</evidence>
<dbReference type="GO" id="GO:0106300">
    <property type="term" value="P:protein-DNA covalent cross-linking repair"/>
    <property type="evidence" value="ECO:0007669"/>
    <property type="project" value="InterPro"/>
</dbReference>
<dbReference type="AlphaFoldDB" id="A0A542ZAU4"/>
<accession>A0A542ZAU4</accession>
<protein>
    <recommendedName>
        <fullName evidence="8">Abasic site processing protein</fullName>
        <ecNumber evidence="8">3.4.-.-</ecNumber>
    </recommendedName>
</protein>
<reference evidence="9 10" key="1">
    <citation type="submission" date="2019-06" db="EMBL/GenBank/DDBJ databases">
        <title>Sequencing the genomes of 1000 actinobacteria strains.</title>
        <authorList>
            <person name="Klenk H.-P."/>
        </authorList>
    </citation>
    <scope>NUCLEOTIDE SEQUENCE [LARGE SCALE GENOMIC DNA]</scope>
    <source>
        <strain evidence="9 10">DSM 4813</strain>
    </source>
</reference>
<comment type="similarity">
    <text evidence="1 8">Belongs to the SOS response-associated peptidase family.</text>
</comment>
<evidence type="ECO:0000256" key="3">
    <source>
        <dbReference type="ARBA" id="ARBA00022763"/>
    </source>
</evidence>
<organism evidence="9 10">
    <name type="scientific">Rarobacter faecitabidus</name>
    <dbReference type="NCBI Taxonomy" id="13243"/>
    <lineage>
        <taxon>Bacteria</taxon>
        <taxon>Bacillati</taxon>
        <taxon>Actinomycetota</taxon>
        <taxon>Actinomycetes</taxon>
        <taxon>Micrococcales</taxon>
        <taxon>Rarobacteraceae</taxon>
        <taxon>Rarobacter</taxon>
    </lineage>
</organism>
<dbReference type="GO" id="GO:0006508">
    <property type="term" value="P:proteolysis"/>
    <property type="evidence" value="ECO:0007669"/>
    <property type="project" value="UniProtKB-KW"/>
</dbReference>
<evidence type="ECO:0000256" key="5">
    <source>
        <dbReference type="ARBA" id="ARBA00023124"/>
    </source>
</evidence>
<evidence type="ECO:0000256" key="7">
    <source>
        <dbReference type="ARBA" id="ARBA00023239"/>
    </source>
</evidence>
<dbReference type="GO" id="GO:0003697">
    <property type="term" value="F:single-stranded DNA binding"/>
    <property type="evidence" value="ECO:0007669"/>
    <property type="project" value="InterPro"/>
</dbReference>
<evidence type="ECO:0000256" key="6">
    <source>
        <dbReference type="ARBA" id="ARBA00023125"/>
    </source>
</evidence>
<name>A0A542ZAU4_RARFA</name>
<evidence type="ECO:0000256" key="2">
    <source>
        <dbReference type="ARBA" id="ARBA00022670"/>
    </source>
</evidence>
<comment type="caution">
    <text evidence="9">The sequence shown here is derived from an EMBL/GenBank/DDBJ whole genome shotgun (WGS) entry which is preliminary data.</text>
</comment>
<keyword evidence="10" id="KW-1185">Reference proteome</keyword>
<dbReference type="GO" id="GO:0008233">
    <property type="term" value="F:peptidase activity"/>
    <property type="evidence" value="ECO:0007669"/>
    <property type="project" value="UniProtKB-KW"/>
</dbReference>
<evidence type="ECO:0000313" key="10">
    <source>
        <dbReference type="Proteomes" id="UP000315389"/>
    </source>
</evidence>
<keyword evidence="2 8" id="KW-0645">Protease</keyword>
<dbReference type="SUPFAM" id="SSF143081">
    <property type="entry name" value="BB1717-like"/>
    <property type="match status" value="1"/>
</dbReference>